<dbReference type="PROSITE" id="PS00449">
    <property type="entry name" value="ATPASE_A"/>
    <property type="match status" value="1"/>
</dbReference>
<evidence type="ECO:0000256" key="3">
    <source>
        <dbReference type="ARBA" id="ARBA00022448"/>
    </source>
</evidence>
<proteinExistence type="inferred from homology"/>
<reference evidence="14 15" key="1">
    <citation type="journal article" date="2015" name="Genome Announc.">
        <title>Genome sequencing of 18 francisella strains to aid in assay development and testing.</title>
        <authorList>
            <person name="Johnson S.L."/>
            <person name="Daligault H.E."/>
            <person name="Davenport K.W."/>
            <person name="Coyne S.R."/>
            <person name="Frey K.G."/>
            <person name="Koroleva G.I."/>
            <person name="Broomall S.M."/>
            <person name="Bishop-Lilly K.A."/>
            <person name="Bruce D.C."/>
            <person name="Chertkov O."/>
            <person name="Freitas T."/>
            <person name="Jaissle J."/>
            <person name="Ladner J.T."/>
            <person name="Rosenzweig C.N."/>
            <person name="Gibbons H.S."/>
            <person name="Palacios G.F."/>
            <person name="Redden C.L."/>
            <person name="Xu Y."/>
            <person name="Minogue T.D."/>
            <person name="Chain P.S."/>
        </authorList>
    </citation>
    <scope>NUCLEOTIDE SEQUENCE [LARGE SCALE GENOMIC DNA]</scope>
    <source>
        <strain evidence="14 15">GA01-2794</strain>
    </source>
</reference>
<dbReference type="GO" id="GO:0046933">
    <property type="term" value="F:proton-transporting ATP synthase activity, rotational mechanism"/>
    <property type="evidence" value="ECO:0007669"/>
    <property type="project" value="UniProtKB-UniRule"/>
</dbReference>
<keyword evidence="5 12" id="KW-0138">CF(0)</keyword>
<comment type="similarity">
    <text evidence="2 12 13">Belongs to the ATPase A chain family.</text>
</comment>
<dbReference type="PRINTS" id="PR00123">
    <property type="entry name" value="ATPASEA"/>
</dbReference>
<comment type="function">
    <text evidence="12 13">Key component of the proton channel; it plays a direct role in the translocation of protons across the membrane.</text>
</comment>
<dbReference type="OrthoDB" id="9789241at2"/>
<keyword evidence="7 12" id="KW-0375">Hydrogen ion transport</keyword>
<keyword evidence="8 12" id="KW-1133">Transmembrane helix</keyword>
<dbReference type="GO" id="GO:0005886">
    <property type="term" value="C:plasma membrane"/>
    <property type="evidence" value="ECO:0007669"/>
    <property type="project" value="UniProtKB-SubCell"/>
</dbReference>
<organism evidence="14 15">
    <name type="scientific">Francisella philomiragia</name>
    <dbReference type="NCBI Taxonomy" id="28110"/>
    <lineage>
        <taxon>Bacteria</taxon>
        <taxon>Pseudomonadati</taxon>
        <taxon>Pseudomonadota</taxon>
        <taxon>Gammaproteobacteria</taxon>
        <taxon>Thiotrichales</taxon>
        <taxon>Francisellaceae</taxon>
        <taxon>Francisella</taxon>
    </lineage>
</organism>
<evidence type="ECO:0000256" key="5">
    <source>
        <dbReference type="ARBA" id="ARBA00022547"/>
    </source>
</evidence>
<evidence type="ECO:0000256" key="10">
    <source>
        <dbReference type="ARBA" id="ARBA00023136"/>
    </source>
</evidence>
<feature type="transmembrane region" description="Helical" evidence="12">
    <location>
        <begin position="93"/>
        <end position="112"/>
    </location>
</feature>
<dbReference type="PANTHER" id="PTHR42823">
    <property type="entry name" value="ATP SYNTHASE SUBUNIT A, CHLOROPLASTIC"/>
    <property type="match status" value="1"/>
</dbReference>
<feature type="transmembrane region" description="Helical" evidence="12">
    <location>
        <begin position="231"/>
        <end position="256"/>
    </location>
</feature>
<keyword evidence="14" id="KW-0378">Hydrolase</keyword>
<evidence type="ECO:0000256" key="2">
    <source>
        <dbReference type="ARBA" id="ARBA00006810"/>
    </source>
</evidence>
<keyword evidence="11 12" id="KW-0066">ATP synthesis</keyword>
<keyword evidence="6 12" id="KW-0812">Transmembrane</keyword>
<comment type="subcellular location">
    <subcellularLocation>
        <location evidence="12 13">Cell membrane</location>
        <topology evidence="12 13">Multi-pass membrane protein</topology>
    </subcellularLocation>
    <subcellularLocation>
        <location evidence="1">Membrane</location>
        <topology evidence="1">Multi-pass membrane protein</topology>
    </subcellularLocation>
</comment>
<evidence type="ECO:0000256" key="13">
    <source>
        <dbReference type="RuleBase" id="RU000483"/>
    </source>
</evidence>
<dbReference type="RefSeq" id="WP_044526944.1">
    <property type="nucleotide sequence ID" value="NZ_CP009440.1"/>
</dbReference>
<gene>
    <name evidence="12 14" type="primary">atpB</name>
    <name evidence="14" type="ORF">LA55_1926</name>
</gene>
<dbReference type="NCBIfam" id="NF004477">
    <property type="entry name" value="PRK05815.1-1"/>
    <property type="match status" value="1"/>
</dbReference>
<evidence type="ECO:0000256" key="8">
    <source>
        <dbReference type="ARBA" id="ARBA00022989"/>
    </source>
</evidence>
<feature type="transmembrane region" description="Helical" evidence="12">
    <location>
        <begin position="173"/>
        <end position="192"/>
    </location>
</feature>
<dbReference type="GO" id="GO:0045259">
    <property type="term" value="C:proton-transporting ATP synthase complex"/>
    <property type="evidence" value="ECO:0007669"/>
    <property type="project" value="UniProtKB-KW"/>
</dbReference>
<dbReference type="InterPro" id="IPR035908">
    <property type="entry name" value="F0_ATP_A_sf"/>
</dbReference>
<feature type="transmembrane region" description="Helical" evidence="12">
    <location>
        <begin position="39"/>
        <end position="57"/>
    </location>
</feature>
<dbReference type="CDD" id="cd00310">
    <property type="entry name" value="ATP-synt_Fo_a_6"/>
    <property type="match status" value="1"/>
</dbReference>
<keyword evidence="10 12" id="KW-0472">Membrane</keyword>
<dbReference type="GO" id="GO:0016787">
    <property type="term" value="F:hydrolase activity"/>
    <property type="evidence" value="ECO:0007669"/>
    <property type="project" value="UniProtKB-KW"/>
</dbReference>
<evidence type="ECO:0000313" key="15">
    <source>
        <dbReference type="Proteomes" id="UP000031830"/>
    </source>
</evidence>
<evidence type="ECO:0000256" key="11">
    <source>
        <dbReference type="ARBA" id="ARBA00023310"/>
    </source>
</evidence>
<keyword evidence="3 12" id="KW-0813">Transport</keyword>
<evidence type="ECO:0000313" key="14">
    <source>
        <dbReference type="EMBL" id="AJI53324.1"/>
    </source>
</evidence>
<evidence type="ECO:0000256" key="1">
    <source>
        <dbReference type="ARBA" id="ARBA00004141"/>
    </source>
</evidence>
<evidence type="ECO:0000256" key="9">
    <source>
        <dbReference type="ARBA" id="ARBA00023065"/>
    </source>
</evidence>
<sequence>MANTEAGSQVATEYVQHHLHHWQISLGEGSFWQLNVDSLLVSGVLGIVFILAMFMAARRANAGVPGKFQNMIEAVWEWMDGMVAENYHHKRDFVTPLALTIFVWVVLMNLMDLLPVDLFGWLISFFTSSHDVYFRVVPTADPNVTFAMSIAVFFLVIFYNLKAKGFGLLKEILSAPFGIWLFPLNIFFRLVDEIVKPVSLSLRLFGNIFAGELIFILIALLPWWFQWTLGGIWAIFHILIVLIQAFVFMMLTVVYLNMAQEAH</sequence>
<dbReference type="FunFam" id="1.20.120.220:FF:000002">
    <property type="entry name" value="ATP synthase subunit a"/>
    <property type="match status" value="1"/>
</dbReference>
<keyword evidence="4 12" id="KW-1003">Cell membrane</keyword>
<accession>A0A0B6CS71</accession>
<dbReference type="GO" id="GO:0042777">
    <property type="term" value="P:proton motive force-driven plasma membrane ATP synthesis"/>
    <property type="evidence" value="ECO:0007669"/>
    <property type="project" value="TreeGrafter"/>
</dbReference>
<dbReference type="Gene3D" id="1.20.120.220">
    <property type="entry name" value="ATP synthase, F0 complex, subunit A"/>
    <property type="match status" value="1"/>
</dbReference>
<feature type="transmembrane region" description="Helical" evidence="12">
    <location>
        <begin position="204"/>
        <end position="225"/>
    </location>
</feature>
<dbReference type="STRING" id="28110.KU46_371"/>
<dbReference type="HAMAP" id="MF_01393">
    <property type="entry name" value="ATP_synth_a_bact"/>
    <property type="match status" value="1"/>
</dbReference>
<feature type="transmembrane region" description="Helical" evidence="12">
    <location>
        <begin position="144"/>
        <end position="161"/>
    </location>
</feature>
<dbReference type="InterPro" id="IPR045082">
    <property type="entry name" value="ATP_syn_F0_a_bact/chloroplast"/>
</dbReference>
<dbReference type="Proteomes" id="UP000031830">
    <property type="component" value="Chromosome"/>
</dbReference>
<protein>
    <recommendedName>
        <fullName evidence="12 13">ATP synthase subunit a</fullName>
    </recommendedName>
    <alternativeName>
        <fullName evidence="12">ATP synthase F0 sector subunit a</fullName>
    </alternativeName>
    <alternativeName>
        <fullName evidence="12">F-ATPase subunit 6</fullName>
    </alternativeName>
</protein>
<name>A0A0B6CS71_9GAMM</name>
<evidence type="ECO:0000256" key="7">
    <source>
        <dbReference type="ARBA" id="ARBA00022781"/>
    </source>
</evidence>
<dbReference type="AlphaFoldDB" id="A0A0B6CS71"/>
<dbReference type="NCBIfam" id="TIGR01131">
    <property type="entry name" value="ATP_synt_6_or_A"/>
    <property type="match status" value="1"/>
</dbReference>
<evidence type="ECO:0000256" key="6">
    <source>
        <dbReference type="ARBA" id="ARBA00022692"/>
    </source>
</evidence>
<dbReference type="InterPro" id="IPR000568">
    <property type="entry name" value="ATP_synth_F0_asu"/>
</dbReference>
<keyword evidence="9 12" id="KW-0406">Ion transport</keyword>
<dbReference type="PANTHER" id="PTHR42823:SF3">
    <property type="entry name" value="ATP SYNTHASE SUBUNIT A, CHLOROPLASTIC"/>
    <property type="match status" value="1"/>
</dbReference>
<dbReference type="SUPFAM" id="SSF81336">
    <property type="entry name" value="F1F0 ATP synthase subunit A"/>
    <property type="match status" value="1"/>
</dbReference>
<dbReference type="InterPro" id="IPR023011">
    <property type="entry name" value="ATP_synth_F0_asu_AS"/>
</dbReference>
<dbReference type="EMBL" id="CP009440">
    <property type="protein sequence ID" value="AJI53324.1"/>
    <property type="molecule type" value="Genomic_DNA"/>
</dbReference>
<dbReference type="Pfam" id="PF00119">
    <property type="entry name" value="ATP-synt_A"/>
    <property type="match status" value="1"/>
</dbReference>
<evidence type="ECO:0000256" key="12">
    <source>
        <dbReference type="HAMAP-Rule" id="MF_01393"/>
    </source>
</evidence>
<evidence type="ECO:0000256" key="4">
    <source>
        <dbReference type="ARBA" id="ARBA00022475"/>
    </source>
</evidence>
<dbReference type="KEGG" id="fpz:LA55_1926"/>